<dbReference type="EMBL" id="CM039438">
    <property type="protein sequence ID" value="KAI4300492.1"/>
    <property type="molecule type" value="Genomic_DNA"/>
</dbReference>
<proteinExistence type="predicted"/>
<evidence type="ECO:0000313" key="2">
    <source>
        <dbReference type="Proteomes" id="UP000828941"/>
    </source>
</evidence>
<evidence type="ECO:0000313" key="1">
    <source>
        <dbReference type="EMBL" id="KAI4300492.1"/>
    </source>
</evidence>
<accession>A0ACB9KTA3</accession>
<gene>
    <name evidence="1" type="ORF">L6164_033864</name>
</gene>
<reference evidence="1 2" key="1">
    <citation type="journal article" date="2022" name="DNA Res.">
        <title>Chromosomal-level genome assembly of the orchid tree Bauhinia variegata (Leguminosae; Cercidoideae) supports the allotetraploid origin hypothesis of Bauhinia.</title>
        <authorList>
            <person name="Zhong Y."/>
            <person name="Chen Y."/>
            <person name="Zheng D."/>
            <person name="Pang J."/>
            <person name="Liu Y."/>
            <person name="Luo S."/>
            <person name="Meng S."/>
            <person name="Qian L."/>
            <person name="Wei D."/>
            <person name="Dai S."/>
            <person name="Zhou R."/>
        </authorList>
    </citation>
    <scope>NUCLEOTIDE SEQUENCE [LARGE SCALE GENOMIC DNA]</scope>
    <source>
        <strain evidence="1">BV-YZ2020</strain>
    </source>
</reference>
<comment type="caution">
    <text evidence="1">The sequence shown here is derived from an EMBL/GenBank/DDBJ whole genome shotgun (WGS) entry which is preliminary data.</text>
</comment>
<protein>
    <submittedName>
        <fullName evidence="1">Uncharacterized protein</fullName>
    </submittedName>
</protein>
<organism evidence="1 2">
    <name type="scientific">Bauhinia variegata</name>
    <name type="common">Purple orchid tree</name>
    <name type="synonym">Phanera variegata</name>
    <dbReference type="NCBI Taxonomy" id="167791"/>
    <lineage>
        <taxon>Eukaryota</taxon>
        <taxon>Viridiplantae</taxon>
        <taxon>Streptophyta</taxon>
        <taxon>Embryophyta</taxon>
        <taxon>Tracheophyta</taxon>
        <taxon>Spermatophyta</taxon>
        <taxon>Magnoliopsida</taxon>
        <taxon>eudicotyledons</taxon>
        <taxon>Gunneridae</taxon>
        <taxon>Pentapetalae</taxon>
        <taxon>rosids</taxon>
        <taxon>fabids</taxon>
        <taxon>Fabales</taxon>
        <taxon>Fabaceae</taxon>
        <taxon>Cercidoideae</taxon>
        <taxon>Cercideae</taxon>
        <taxon>Bauhiniinae</taxon>
        <taxon>Bauhinia</taxon>
    </lineage>
</organism>
<keyword evidence="2" id="KW-1185">Reference proteome</keyword>
<dbReference type="Proteomes" id="UP000828941">
    <property type="component" value="Chromosome 13"/>
</dbReference>
<sequence>MFQQRVEPGSNELLPLQPARVANATTPWNSRLRELARERQFPQALTLYRHMLRHGCFPNTFTFPFVLKSCATLLLPLMGSQLHGHVVKTGCEPDPYIRTSLISMYSKFSMVHNARKVFDENDQGKNLTICYNALISGYTFNSKILDAVVLFCRMREVGLSANSVTLLGLISGCTIPIHLDMGMSLHGCSIKFGLDSYLSVANCLLTMYVKCGEVQLARELFDSMREKDLITWNAMISGYAQNGLAGHVLELYRELKLTKVRPDPVTLLGVLSSSANLGAQNIGREVERQIEACGFRSNPFLTNALINMYARCGNLVKAREIFDCMAEKSVISWTAMIGGYGIHGHGEIAVNLFDEMIKSGIRPDRTVFVSVLSACSHAGLTNRGLEYFEAMEKKYDLQPGPEHYSCLVDLLGRAGRLKEAMELINSMKVKPDGAVWGAFLGACKIHKNVELAELAFERVIELEPTNIGYYVLLSNIYSDAENLEGILKVRVMMRERKLRKEPGYSYVACKGKVHLFYSGDRSHPQIEKIHRMLDELENLVRETYQSAEKHQGRRNEELLIGTGIHSEKLAIAFGLLNSEPGTEITVMKNLRVCLDCHLFIKLVSKIVNRQFVVRDATRFHHFSDGVCSCKDYW</sequence>
<name>A0ACB9KTA3_BAUVA</name>